<dbReference type="EMBL" id="JBBNAG010000005">
    <property type="protein sequence ID" value="KAK9132958.1"/>
    <property type="molecule type" value="Genomic_DNA"/>
</dbReference>
<sequence length="49" mass="5532">MLNCNEILEVLRGAMMTADSHSEDSVLSRSHECDLNAQLKNKQRLDLTT</sequence>
<dbReference type="AlphaFoldDB" id="A0AAP0JF88"/>
<reference evidence="1 2" key="1">
    <citation type="submission" date="2024-01" db="EMBL/GenBank/DDBJ databases">
        <title>Genome assemblies of Stephania.</title>
        <authorList>
            <person name="Yang L."/>
        </authorList>
    </citation>
    <scope>NUCLEOTIDE SEQUENCE [LARGE SCALE GENOMIC DNA]</scope>
    <source>
        <strain evidence="1">JXDWG</strain>
        <tissue evidence="1">Leaf</tissue>
    </source>
</reference>
<evidence type="ECO:0000313" key="2">
    <source>
        <dbReference type="Proteomes" id="UP001419268"/>
    </source>
</evidence>
<proteinExistence type="predicted"/>
<comment type="caution">
    <text evidence="1">The sequence shown here is derived from an EMBL/GenBank/DDBJ whole genome shotgun (WGS) entry which is preliminary data.</text>
</comment>
<name>A0AAP0JF88_9MAGN</name>
<dbReference type="Proteomes" id="UP001419268">
    <property type="component" value="Unassembled WGS sequence"/>
</dbReference>
<gene>
    <name evidence="1" type="ORF">Scep_012486</name>
</gene>
<organism evidence="1 2">
    <name type="scientific">Stephania cephalantha</name>
    <dbReference type="NCBI Taxonomy" id="152367"/>
    <lineage>
        <taxon>Eukaryota</taxon>
        <taxon>Viridiplantae</taxon>
        <taxon>Streptophyta</taxon>
        <taxon>Embryophyta</taxon>
        <taxon>Tracheophyta</taxon>
        <taxon>Spermatophyta</taxon>
        <taxon>Magnoliopsida</taxon>
        <taxon>Ranunculales</taxon>
        <taxon>Menispermaceae</taxon>
        <taxon>Menispermoideae</taxon>
        <taxon>Cissampelideae</taxon>
        <taxon>Stephania</taxon>
    </lineage>
</organism>
<evidence type="ECO:0000313" key="1">
    <source>
        <dbReference type="EMBL" id="KAK9132958.1"/>
    </source>
</evidence>
<protein>
    <submittedName>
        <fullName evidence="1">Uncharacterized protein</fullName>
    </submittedName>
</protein>
<keyword evidence="2" id="KW-1185">Reference proteome</keyword>
<accession>A0AAP0JF88</accession>